<comment type="caution">
    <text evidence="1">The sequence shown here is derived from an EMBL/GenBank/DDBJ whole genome shotgun (WGS) entry which is preliminary data.</text>
</comment>
<name>A0A0V1ABK9_9BILA</name>
<proteinExistence type="predicted"/>
<evidence type="ECO:0000313" key="2">
    <source>
        <dbReference type="Proteomes" id="UP000054783"/>
    </source>
</evidence>
<dbReference type="AlphaFoldDB" id="A0A0V1ABK9"/>
<reference evidence="1 2" key="1">
    <citation type="submission" date="2015-01" db="EMBL/GenBank/DDBJ databases">
        <title>Evolution of Trichinella species and genotypes.</title>
        <authorList>
            <person name="Korhonen P.K."/>
            <person name="Edoardo P."/>
            <person name="Giuseppe L.R."/>
            <person name="Gasser R.B."/>
        </authorList>
    </citation>
    <scope>NUCLEOTIDE SEQUENCE [LARGE SCALE GENOMIC DNA]</scope>
    <source>
        <strain evidence="1">ISS2496</strain>
    </source>
</reference>
<organism evidence="1 2">
    <name type="scientific">Trichinella patagoniensis</name>
    <dbReference type="NCBI Taxonomy" id="990121"/>
    <lineage>
        <taxon>Eukaryota</taxon>
        <taxon>Metazoa</taxon>
        <taxon>Ecdysozoa</taxon>
        <taxon>Nematoda</taxon>
        <taxon>Enoplea</taxon>
        <taxon>Dorylaimia</taxon>
        <taxon>Trichinellida</taxon>
        <taxon>Trichinellidae</taxon>
        <taxon>Trichinella</taxon>
    </lineage>
</organism>
<dbReference type="OrthoDB" id="5917724at2759"/>
<protein>
    <submittedName>
        <fullName evidence="1">Uncharacterized protein</fullName>
    </submittedName>
</protein>
<dbReference type="EMBL" id="JYDQ01000011">
    <property type="protein sequence ID" value="KRY22207.1"/>
    <property type="molecule type" value="Genomic_DNA"/>
</dbReference>
<dbReference type="Proteomes" id="UP000054783">
    <property type="component" value="Unassembled WGS sequence"/>
</dbReference>
<keyword evidence="2" id="KW-1185">Reference proteome</keyword>
<gene>
    <name evidence="1" type="ORF">T12_2302</name>
</gene>
<evidence type="ECO:0000313" key="1">
    <source>
        <dbReference type="EMBL" id="KRY22207.1"/>
    </source>
</evidence>
<accession>A0A0V1ABK9</accession>
<sequence length="111" mass="12830">MASMNASTVVSKKDRHNRGNVANRALKPVHAHNWKLFHNGKDIWLRCEVASRKDRYRRGNVANQPINPVHAHRWKVILSECYSTMEKTFGRDVTSRQGKTDTVEAMWLTSQ</sequence>